<gene>
    <name evidence="2" type="ORF">KU39_2374</name>
</gene>
<dbReference type="InterPro" id="IPR050190">
    <property type="entry name" value="UPF0213_domain"/>
</dbReference>
<protein>
    <submittedName>
        <fullName evidence="2">Nuclease</fullName>
    </submittedName>
</protein>
<dbReference type="RefSeq" id="WP_017377945.1">
    <property type="nucleotide sequence ID" value="NZ_CP012508.1"/>
</dbReference>
<dbReference type="Proteomes" id="UP000029558">
    <property type="component" value="Chromosome"/>
</dbReference>
<accession>A0A1L6TDP1</accession>
<evidence type="ECO:0000313" key="2">
    <source>
        <dbReference type="EMBL" id="ALB23552.1"/>
    </source>
</evidence>
<evidence type="ECO:0000256" key="1">
    <source>
        <dbReference type="ARBA" id="ARBA00007435"/>
    </source>
</evidence>
<comment type="similarity">
    <text evidence="1">Belongs to the UPF0213 family.</text>
</comment>
<dbReference type="PANTHER" id="PTHR34477:SF1">
    <property type="entry name" value="UPF0213 PROTEIN YHBQ"/>
    <property type="match status" value="1"/>
</dbReference>
<dbReference type="Gene3D" id="3.40.1440.10">
    <property type="entry name" value="GIY-YIG endonuclease"/>
    <property type="match status" value="1"/>
</dbReference>
<dbReference type="CDD" id="cd10456">
    <property type="entry name" value="GIY-YIG_UPF0213"/>
    <property type="match status" value="1"/>
</dbReference>
<name>A0A1L6TDP1_PISSA</name>
<dbReference type="EMBL" id="CP012508">
    <property type="protein sequence ID" value="ALB23552.1"/>
    <property type="molecule type" value="Genomic_DNA"/>
</dbReference>
<dbReference type="InterPro" id="IPR035901">
    <property type="entry name" value="GIY-YIG_endonuc_sf"/>
</dbReference>
<reference evidence="2 3" key="1">
    <citation type="journal article" date="2014" name="Genome Announc.">
        <title>Comparative Genome Analysis of Two Isolates of the Fish Pathogen Piscirickettsia salmonis from Different Hosts Reveals Major Differences in Virulence-Associated Secretion Systems.</title>
        <authorList>
            <person name="Bohle H."/>
            <person name="Henriquez P."/>
            <person name="Grothusen H."/>
            <person name="Navas E."/>
            <person name="Sandoval A."/>
            <person name="Bustamante F."/>
            <person name="Bustos P."/>
            <person name="Mancilla M."/>
        </authorList>
    </citation>
    <scope>NUCLEOTIDE SEQUENCE [LARGE SCALE GENOMIC DNA]</scope>
    <source>
        <strain evidence="3">B1-32597</strain>
    </source>
</reference>
<organism evidence="2 3">
    <name type="scientific">Piscirickettsia salmonis</name>
    <dbReference type="NCBI Taxonomy" id="1238"/>
    <lineage>
        <taxon>Bacteria</taxon>
        <taxon>Pseudomonadati</taxon>
        <taxon>Pseudomonadota</taxon>
        <taxon>Gammaproteobacteria</taxon>
        <taxon>Thiotrichales</taxon>
        <taxon>Piscirickettsiaceae</taxon>
        <taxon>Piscirickettsia</taxon>
    </lineage>
</organism>
<dbReference type="PANTHER" id="PTHR34477">
    <property type="entry name" value="UPF0213 PROTEIN YHBQ"/>
    <property type="match status" value="1"/>
</dbReference>
<evidence type="ECO:0000313" key="3">
    <source>
        <dbReference type="Proteomes" id="UP000029558"/>
    </source>
</evidence>
<sequence length="110" mass="13135">MAIYYIYILECNNGAFYTGYTTNIKRRYQEHLQGSPKCKYTRAFPPKQLAVYWKIHSTLSHTLKIEAFIKKLPRSKKLQLIHFPEQLLTQCQHITDAIFLFHFQQQQQPT</sequence>
<dbReference type="SUPFAM" id="SSF82771">
    <property type="entry name" value="GIY-YIG endonuclease"/>
    <property type="match status" value="1"/>
</dbReference>
<dbReference type="OrthoDB" id="9797095at2"/>
<dbReference type="Pfam" id="PF01541">
    <property type="entry name" value="GIY-YIG"/>
    <property type="match status" value="1"/>
</dbReference>
<dbReference type="InterPro" id="IPR000305">
    <property type="entry name" value="GIY-YIG_endonuc"/>
</dbReference>
<dbReference type="AlphaFoldDB" id="A0A1L6TDP1"/>
<proteinExistence type="inferred from homology"/>
<dbReference type="PROSITE" id="PS50164">
    <property type="entry name" value="GIY_YIG"/>
    <property type="match status" value="1"/>
</dbReference>